<gene>
    <name evidence="2" type="ORF">CYCCA115_LOCUS6515</name>
</gene>
<dbReference type="EMBL" id="CAKOGP040000779">
    <property type="protein sequence ID" value="CAJ1939275.1"/>
    <property type="molecule type" value="Genomic_DNA"/>
</dbReference>
<dbReference type="AlphaFoldDB" id="A0AAD2CP72"/>
<dbReference type="GO" id="GO:0019825">
    <property type="term" value="F:oxygen binding"/>
    <property type="evidence" value="ECO:0007669"/>
    <property type="project" value="InterPro"/>
</dbReference>
<accession>A0AAD2CP72</accession>
<name>A0AAD2CP72_9STRA</name>
<dbReference type="GO" id="GO:0020037">
    <property type="term" value="F:heme binding"/>
    <property type="evidence" value="ECO:0007669"/>
    <property type="project" value="InterPro"/>
</dbReference>
<protein>
    <submittedName>
        <fullName evidence="2">Uncharacterized protein</fullName>
    </submittedName>
</protein>
<keyword evidence="3" id="KW-1185">Reference proteome</keyword>
<evidence type="ECO:0000256" key="1">
    <source>
        <dbReference type="SAM" id="MobiDB-lite"/>
    </source>
</evidence>
<proteinExistence type="predicted"/>
<organism evidence="2 3">
    <name type="scientific">Cylindrotheca closterium</name>
    <dbReference type="NCBI Taxonomy" id="2856"/>
    <lineage>
        <taxon>Eukaryota</taxon>
        <taxon>Sar</taxon>
        <taxon>Stramenopiles</taxon>
        <taxon>Ochrophyta</taxon>
        <taxon>Bacillariophyta</taxon>
        <taxon>Bacillariophyceae</taxon>
        <taxon>Bacillariophycidae</taxon>
        <taxon>Bacillariales</taxon>
        <taxon>Bacillariaceae</taxon>
        <taxon>Cylindrotheca</taxon>
    </lineage>
</organism>
<dbReference type="InterPro" id="IPR012292">
    <property type="entry name" value="Globin/Proto"/>
</dbReference>
<comment type="caution">
    <text evidence="2">The sequence shown here is derived from an EMBL/GenBank/DDBJ whole genome shotgun (WGS) entry which is preliminary data.</text>
</comment>
<reference evidence="2" key="1">
    <citation type="submission" date="2023-08" db="EMBL/GenBank/DDBJ databases">
        <authorList>
            <person name="Audoor S."/>
            <person name="Bilcke G."/>
        </authorList>
    </citation>
    <scope>NUCLEOTIDE SEQUENCE</scope>
</reference>
<dbReference type="SUPFAM" id="SSF46458">
    <property type="entry name" value="Globin-like"/>
    <property type="match status" value="1"/>
</dbReference>
<evidence type="ECO:0000313" key="2">
    <source>
        <dbReference type="EMBL" id="CAJ1939275.1"/>
    </source>
</evidence>
<dbReference type="Proteomes" id="UP001295423">
    <property type="component" value="Unassembled WGS sequence"/>
</dbReference>
<sequence length="155" mass="17523">MTQGKINIIDDVGGQSVFNFVVMNYCESIREDPTIKHFFAKVDLKGLIVLQTDILKVAFMDASPQETEAAMGRLAVNYQIGQLGLNETHFEAMKAHFLLALRHSWVEESLVQMIDTQYNILLPLFQQSSKSVRPSIAQRPTPLSKNTHAGHHQRM</sequence>
<feature type="region of interest" description="Disordered" evidence="1">
    <location>
        <begin position="132"/>
        <end position="155"/>
    </location>
</feature>
<dbReference type="Gene3D" id="1.10.490.10">
    <property type="entry name" value="Globins"/>
    <property type="match status" value="1"/>
</dbReference>
<dbReference type="InterPro" id="IPR009050">
    <property type="entry name" value="Globin-like_sf"/>
</dbReference>
<evidence type="ECO:0000313" key="3">
    <source>
        <dbReference type="Proteomes" id="UP001295423"/>
    </source>
</evidence>